<keyword evidence="5" id="KW-0479">Metal-binding</keyword>
<keyword evidence="3" id="KW-0637">Prenyltransferase</keyword>
<dbReference type="EMBL" id="PDCK01000040">
    <property type="protein sequence ID" value="PRQ52004.1"/>
    <property type="molecule type" value="Genomic_DNA"/>
</dbReference>
<dbReference type="SUPFAM" id="SSF48239">
    <property type="entry name" value="Terpenoid cyclases/Protein prenyltransferases"/>
    <property type="match status" value="1"/>
</dbReference>
<evidence type="ECO:0000313" key="10">
    <source>
        <dbReference type="EMBL" id="PRQ52004.1"/>
    </source>
</evidence>
<dbReference type="InterPro" id="IPR008930">
    <property type="entry name" value="Terpenoid_cyclase/PrenylTrfase"/>
</dbReference>
<feature type="compositionally biased region" description="Polar residues" evidence="8">
    <location>
        <begin position="77"/>
        <end position="98"/>
    </location>
</feature>
<dbReference type="InterPro" id="IPR045089">
    <property type="entry name" value="PGGT1B-like"/>
</dbReference>
<comment type="similarity">
    <text evidence="2">Belongs to the protein prenyltransferase subunit beta family.</text>
</comment>
<evidence type="ECO:0000256" key="1">
    <source>
        <dbReference type="ARBA" id="ARBA00001947"/>
    </source>
</evidence>
<proteinExistence type="inferred from homology"/>
<evidence type="ECO:0000313" key="11">
    <source>
        <dbReference type="Proteomes" id="UP000238479"/>
    </source>
</evidence>
<evidence type="ECO:0000256" key="8">
    <source>
        <dbReference type="SAM" id="MobiDB-lite"/>
    </source>
</evidence>
<dbReference type="PANTHER" id="PTHR11774:SF6">
    <property type="entry name" value="PROTEIN FARNESYLTRANSFERASE SUBUNIT BETA"/>
    <property type="match status" value="1"/>
</dbReference>
<evidence type="ECO:0000259" key="9">
    <source>
        <dbReference type="Pfam" id="PF00432"/>
    </source>
</evidence>
<protein>
    <recommendedName>
        <fullName evidence="9">Prenyltransferase alpha-alpha toroid domain-containing protein</fullName>
    </recommendedName>
</protein>
<dbReference type="GO" id="GO:0046872">
    <property type="term" value="F:metal ion binding"/>
    <property type="evidence" value="ECO:0007669"/>
    <property type="project" value="UniProtKB-KW"/>
</dbReference>
<dbReference type="Gramene" id="PRQ52004">
    <property type="protein sequence ID" value="PRQ52004"/>
    <property type="gene ID" value="RchiOBHm_Chr2g0150791"/>
</dbReference>
<feature type="domain" description="Prenyltransferase alpha-alpha toroid" evidence="9">
    <location>
        <begin position="3"/>
        <end position="149"/>
    </location>
</feature>
<evidence type="ECO:0000256" key="3">
    <source>
        <dbReference type="ARBA" id="ARBA00022602"/>
    </source>
</evidence>
<dbReference type="Gene3D" id="1.50.10.20">
    <property type="match status" value="1"/>
</dbReference>
<accession>A0A2P6RZX6</accession>
<dbReference type="AlphaFoldDB" id="A0A2P6RZX6"/>
<comment type="cofactor">
    <cofactor evidence="1">
        <name>Zn(2+)</name>
        <dbReference type="ChEBI" id="CHEBI:29105"/>
    </cofactor>
</comment>
<evidence type="ECO:0000256" key="2">
    <source>
        <dbReference type="ARBA" id="ARBA00010497"/>
    </source>
</evidence>
<comment type="caution">
    <text evidence="10">The sequence shown here is derived from an EMBL/GenBank/DDBJ whole genome shotgun (WGS) entry which is preliminary data.</text>
</comment>
<keyword evidence="11" id="KW-1185">Reference proteome</keyword>
<sequence length="166" mass="18545">MILINEVNCLDLPRLIDWLVFRQGKECGFQGRTNKLVDGCYSFWQGSAFALLQRIPSVSEEQIVLPDVGHCNLDTSHTSTTSRISEVDNSSKGTSSQVDDTRGFSLEGLKVPFPVNYNDIGYDFINRSVEMKPLFHAIALQRYILLCTQLVLALEAGVELLDISNC</sequence>
<reference evidence="10 11" key="1">
    <citation type="journal article" date="2018" name="Nat. Genet.">
        <title>The Rosa genome provides new insights in the design of modern roses.</title>
        <authorList>
            <person name="Bendahmane M."/>
        </authorList>
    </citation>
    <scope>NUCLEOTIDE SEQUENCE [LARGE SCALE GENOMIC DNA]</scope>
    <source>
        <strain evidence="11">cv. Old Blush</strain>
    </source>
</reference>
<dbReference type="GO" id="GO:0004660">
    <property type="term" value="F:protein farnesyltransferase activity"/>
    <property type="evidence" value="ECO:0007669"/>
    <property type="project" value="TreeGrafter"/>
</dbReference>
<name>A0A2P6RZX6_ROSCH</name>
<organism evidence="10 11">
    <name type="scientific">Rosa chinensis</name>
    <name type="common">China rose</name>
    <dbReference type="NCBI Taxonomy" id="74649"/>
    <lineage>
        <taxon>Eukaryota</taxon>
        <taxon>Viridiplantae</taxon>
        <taxon>Streptophyta</taxon>
        <taxon>Embryophyta</taxon>
        <taxon>Tracheophyta</taxon>
        <taxon>Spermatophyta</taxon>
        <taxon>Magnoliopsida</taxon>
        <taxon>eudicotyledons</taxon>
        <taxon>Gunneridae</taxon>
        <taxon>Pentapetalae</taxon>
        <taxon>rosids</taxon>
        <taxon>fabids</taxon>
        <taxon>Rosales</taxon>
        <taxon>Rosaceae</taxon>
        <taxon>Rosoideae</taxon>
        <taxon>Rosoideae incertae sedis</taxon>
        <taxon>Rosa</taxon>
    </lineage>
</organism>
<evidence type="ECO:0000256" key="6">
    <source>
        <dbReference type="ARBA" id="ARBA00022737"/>
    </source>
</evidence>
<keyword evidence="6" id="KW-0677">Repeat</keyword>
<gene>
    <name evidence="10" type="ORF">RchiOBHm_Chr2g0150791</name>
</gene>
<dbReference type="Proteomes" id="UP000238479">
    <property type="component" value="Chromosome 2"/>
</dbReference>
<keyword evidence="7" id="KW-0862">Zinc</keyword>
<evidence type="ECO:0000256" key="4">
    <source>
        <dbReference type="ARBA" id="ARBA00022679"/>
    </source>
</evidence>
<dbReference type="Pfam" id="PF00432">
    <property type="entry name" value="Prenyltrans"/>
    <property type="match status" value="1"/>
</dbReference>
<dbReference type="GO" id="GO:0005965">
    <property type="term" value="C:protein farnesyltransferase complex"/>
    <property type="evidence" value="ECO:0007669"/>
    <property type="project" value="TreeGrafter"/>
</dbReference>
<evidence type="ECO:0000256" key="7">
    <source>
        <dbReference type="ARBA" id="ARBA00022833"/>
    </source>
</evidence>
<dbReference type="PANTHER" id="PTHR11774">
    <property type="entry name" value="GERANYLGERANYL TRANSFERASE TYPE BETA SUBUNIT"/>
    <property type="match status" value="1"/>
</dbReference>
<evidence type="ECO:0000256" key="5">
    <source>
        <dbReference type="ARBA" id="ARBA00022723"/>
    </source>
</evidence>
<dbReference type="InterPro" id="IPR001330">
    <property type="entry name" value="Prenyltrans"/>
</dbReference>
<keyword evidence="4 10" id="KW-0808">Transferase</keyword>
<feature type="region of interest" description="Disordered" evidence="8">
    <location>
        <begin position="77"/>
        <end position="99"/>
    </location>
</feature>
<dbReference type="STRING" id="74649.A0A2P6RZX6"/>